<protein>
    <submittedName>
        <fullName evidence="1">Uncharacterized protein</fullName>
    </submittedName>
</protein>
<accession>A0A8K0WU27</accession>
<organism evidence="1 2">
    <name type="scientific">Stachybotrys elegans</name>
    <dbReference type="NCBI Taxonomy" id="80388"/>
    <lineage>
        <taxon>Eukaryota</taxon>
        <taxon>Fungi</taxon>
        <taxon>Dikarya</taxon>
        <taxon>Ascomycota</taxon>
        <taxon>Pezizomycotina</taxon>
        <taxon>Sordariomycetes</taxon>
        <taxon>Hypocreomycetidae</taxon>
        <taxon>Hypocreales</taxon>
        <taxon>Stachybotryaceae</taxon>
        <taxon>Stachybotrys</taxon>
    </lineage>
</organism>
<dbReference type="AlphaFoldDB" id="A0A8K0WU27"/>
<dbReference type="EMBL" id="JAGPNK010000004">
    <property type="protein sequence ID" value="KAH7322713.1"/>
    <property type="molecule type" value="Genomic_DNA"/>
</dbReference>
<dbReference type="Proteomes" id="UP000813444">
    <property type="component" value="Unassembled WGS sequence"/>
</dbReference>
<sequence length="229" mass="25093">MDLRMECFGGLTPGGTLRRRACLPASCRGGWYLEAECRYPLDSASSYYADLEKAPGTKLWAARSADDCCSPCHRVVSERYSTSASRQHPQASFTLGQITLLALYLPQSLSCIYYVLDPCHHALYLTQTTTSVVSGVSFPPPPRRCDSTQPLLQTTCLPRPMATSFRPFVGLSGLFSVFQLSLPPFEDYLSFINLGGRIGGSKSTPKAILGSQLSFNTATLYILLDLALR</sequence>
<gene>
    <name evidence="1" type="ORF">B0I35DRAFT_186467</name>
</gene>
<keyword evidence="2" id="KW-1185">Reference proteome</keyword>
<proteinExistence type="predicted"/>
<comment type="caution">
    <text evidence="1">The sequence shown here is derived from an EMBL/GenBank/DDBJ whole genome shotgun (WGS) entry which is preliminary data.</text>
</comment>
<name>A0A8K0WU27_9HYPO</name>
<evidence type="ECO:0000313" key="1">
    <source>
        <dbReference type="EMBL" id="KAH7322713.1"/>
    </source>
</evidence>
<evidence type="ECO:0000313" key="2">
    <source>
        <dbReference type="Proteomes" id="UP000813444"/>
    </source>
</evidence>
<reference evidence="1" key="1">
    <citation type="journal article" date="2021" name="Nat. Commun.">
        <title>Genetic determinants of endophytism in the Arabidopsis root mycobiome.</title>
        <authorList>
            <person name="Mesny F."/>
            <person name="Miyauchi S."/>
            <person name="Thiergart T."/>
            <person name="Pickel B."/>
            <person name="Atanasova L."/>
            <person name="Karlsson M."/>
            <person name="Huettel B."/>
            <person name="Barry K.W."/>
            <person name="Haridas S."/>
            <person name="Chen C."/>
            <person name="Bauer D."/>
            <person name="Andreopoulos W."/>
            <person name="Pangilinan J."/>
            <person name="LaButti K."/>
            <person name="Riley R."/>
            <person name="Lipzen A."/>
            <person name="Clum A."/>
            <person name="Drula E."/>
            <person name="Henrissat B."/>
            <person name="Kohler A."/>
            <person name="Grigoriev I.V."/>
            <person name="Martin F.M."/>
            <person name="Hacquard S."/>
        </authorList>
    </citation>
    <scope>NUCLEOTIDE SEQUENCE</scope>
    <source>
        <strain evidence="1">MPI-CAGE-CH-0235</strain>
    </source>
</reference>